<evidence type="ECO:0000256" key="2">
    <source>
        <dbReference type="ARBA" id="ARBA00022670"/>
    </source>
</evidence>
<keyword evidence="3" id="KW-0378">Hydrolase</keyword>
<comment type="similarity">
    <text evidence="1">Belongs to the peptidase S51 family.</text>
</comment>
<dbReference type="EMBL" id="AEQR01000019">
    <property type="protein sequence ID" value="EFV99090.1"/>
    <property type="molecule type" value="Genomic_DNA"/>
</dbReference>
<reference evidence="5 6" key="1">
    <citation type="submission" date="2010-12" db="EMBL/GenBank/DDBJ databases">
        <authorList>
            <person name="Muzny D."/>
            <person name="Qin X."/>
            <person name="Deng J."/>
            <person name="Jiang H."/>
            <person name="Liu Y."/>
            <person name="Qu J."/>
            <person name="Song X.-Z."/>
            <person name="Zhang L."/>
            <person name="Thornton R."/>
            <person name="Coyle M."/>
            <person name="Francisco L."/>
            <person name="Jackson L."/>
            <person name="Javaid M."/>
            <person name="Korchina V."/>
            <person name="Kovar C."/>
            <person name="Mata R."/>
            <person name="Mathew T."/>
            <person name="Ngo R."/>
            <person name="Nguyen L."/>
            <person name="Nguyen N."/>
            <person name="Okwuonu G."/>
            <person name="Ongeri F."/>
            <person name="Pham C."/>
            <person name="Simmons D."/>
            <person name="Wilczek-Boney K."/>
            <person name="Hale W."/>
            <person name="Jakkamsetti A."/>
            <person name="Pham P."/>
            <person name="Ruth R."/>
            <person name="San Lucas F."/>
            <person name="Warren J."/>
            <person name="Zhang J."/>
            <person name="Zhao Z."/>
            <person name="Zhou C."/>
            <person name="Zhu D."/>
            <person name="Lee S."/>
            <person name="Bess C."/>
            <person name="Blankenburg K."/>
            <person name="Forbes L."/>
            <person name="Fu Q."/>
            <person name="Gubbala S."/>
            <person name="Hirani K."/>
            <person name="Jayaseelan J.C."/>
            <person name="Lara F."/>
            <person name="Munidasa M."/>
            <person name="Palculict T."/>
            <person name="Patil S."/>
            <person name="Pu L.-L."/>
            <person name="Saada N."/>
            <person name="Tang L."/>
            <person name="Weissenberger G."/>
            <person name="Zhu Y."/>
            <person name="Hemphill L."/>
            <person name="Shang Y."/>
            <person name="Youmans B."/>
            <person name="Ayvaz T."/>
            <person name="Ross M."/>
            <person name="Santibanez J."/>
            <person name="Aqrawi P."/>
            <person name="Gross S."/>
            <person name="Joshi V."/>
            <person name="Fowler G."/>
            <person name="Nazareth L."/>
            <person name="Reid J."/>
            <person name="Worley K."/>
            <person name="Petrosino J."/>
            <person name="Highlander S."/>
            <person name="Gibbs R."/>
        </authorList>
    </citation>
    <scope>NUCLEOTIDE SEQUENCE [LARGE SCALE GENOMIC DNA]</scope>
    <source>
        <strain evidence="5 6">ATCC 700641</strain>
    </source>
</reference>
<evidence type="ECO:0000256" key="4">
    <source>
        <dbReference type="ARBA" id="ARBA00022825"/>
    </source>
</evidence>
<evidence type="ECO:0000256" key="1">
    <source>
        <dbReference type="ARBA" id="ARBA00006534"/>
    </source>
</evidence>
<protein>
    <submittedName>
        <fullName evidence="5">Peptidase family S51</fullName>
    </submittedName>
</protein>
<sequence>MYGQIKSWSTIFASFLRKDKEKMEAQIFLMGGNPPIKNHTIVNKILSSRKIERIVIFTVYRENLEPYMKKYTEVFRSHFSNLNTDYLLLDTEQIDFDSYLDADVIIIGGGNTEKYLATYVNQEFKNYIVHMLNKGAKVMGFSAGALLLGEKVYVSPNDHSDHHIKIKNGLGLFSQFLISVHYDSWNDKANKDRAEELVHVPIIPLNDHSCLVLDKLGNIIEKID</sequence>
<dbReference type="GO" id="GO:0008236">
    <property type="term" value="F:serine-type peptidase activity"/>
    <property type="evidence" value="ECO:0007669"/>
    <property type="project" value="UniProtKB-KW"/>
</dbReference>
<evidence type="ECO:0000256" key="3">
    <source>
        <dbReference type="ARBA" id="ARBA00022801"/>
    </source>
</evidence>
<dbReference type="AlphaFoldDB" id="E7SAI1"/>
<dbReference type="HOGENOM" id="CLU_104556_0_0_9"/>
<dbReference type="InterPro" id="IPR005320">
    <property type="entry name" value="Peptidase_S51"/>
</dbReference>
<dbReference type="InterPro" id="IPR029062">
    <property type="entry name" value="Class_I_gatase-like"/>
</dbReference>
<evidence type="ECO:0000313" key="5">
    <source>
        <dbReference type="EMBL" id="EFV99090.1"/>
    </source>
</evidence>
<keyword evidence="6" id="KW-1185">Reference proteome</keyword>
<organism evidence="5 6">
    <name type="scientific">Streptococcus australis ATCC 700641</name>
    <dbReference type="NCBI Taxonomy" id="888833"/>
    <lineage>
        <taxon>Bacteria</taxon>
        <taxon>Bacillati</taxon>
        <taxon>Bacillota</taxon>
        <taxon>Bacilli</taxon>
        <taxon>Lactobacillales</taxon>
        <taxon>Streptococcaceae</taxon>
        <taxon>Streptococcus</taxon>
    </lineage>
</organism>
<dbReference type="Pfam" id="PF03575">
    <property type="entry name" value="Peptidase_S51"/>
    <property type="match status" value="1"/>
</dbReference>
<proteinExistence type="inferred from homology"/>
<keyword evidence="4" id="KW-0720">Serine protease</keyword>
<dbReference type="GO" id="GO:0006508">
    <property type="term" value="P:proteolysis"/>
    <property type="evidence" value="ECO:0007669"/>
    <property type="project" value="UniProtKB-KW"/>
</dbReference>
<evidence type="ECO:0000313" key="6">
    <source>
        <dbReference type="Proteomes" id="UP000002814"/>
    </source>
</evidence>
<comment type="caution">
    <text evidence="5">The sequence shown here is derived from an EMBL/GenBank/DDBJ whole genome shotgun (WGS) entry which is preliminary data.</text>
</comment>
<dbReference type="Proteomes" id="UP000002814">
    <property type="component" value="Unassembled WGS sequence"/>
</dbReference>
<name>E7SAI1_9STRE</name>
<gene>
    <name evidence="5" type="ORF">HMPREF9421_1198</name>
</gene>
<dbReference type="Gene3D" id="3.40.50.880">
    <property type="match status" value="1"/>
</dbReference>
<keyword evidence="2" id="KW-0645">Protease</keyword>
<dbReference type="SUPFAM" id="SSF52317">
    <property type="entry name" value="Class I glutamine amidotransferase-like"/>
    <property type="match status" value="1"/>
</dbReference>
<accession>E7SAI1</accession>
<dbReference type="eggNOG" id="COG4242">
    <property type="taxonomic scope" value="Bacteria"/>
</dbReference>